<dbReference type="PANTHER" id="PTHR43384">
    <property type="entry name" value="SEPTUM SITE-DETERMINING PROTEIN MIND HOMOLOG, CHLOROPLASTIC-RELATED"/>
    <property type="match status" value="1"/>
</dbReference>
<feature type="compositionally biased region" description="Acidic residues" evidence="1">
    <location>
        <begin position="304"/>
        <end position="369"/>
    </location>
</feature>
<dbReference type="InterPro" id="IPR002586">
    <property type="entry name" value="CobQ/CobB/MinD/ParA_Nub-bd_dom"/>
</dbReference>
<gene>
    <name evidence="3" type="ORF">HUG12_18025</name>
</gene>
<dbReference type="InterPro" id="IPR050625">
    <property type="entry name" value="ParA/MinD_ATPase"/>
</dbReference>
<feature type="compositionally biased region" description="Acidic residues" evidence="1">
    <location>
        <begin position="481"/>
        <end position="492"/>
    </location>
</feature>
<dbReference type="SUPFAM" id="SSF52540">
    <property type="entry name" value="P-loop containing nucleoside triphosphate hydrolases"/>
    <property type="match status" value="1"/>
</dbReference>
<feature type="compositionally biased region" description="Basic and acidic residues" evidence="1">
    <location>
        <begin position="255"/>
        <end position="267"/>
    </location>
</feature>
<feature type="compositionally biased region" description="Acidic residues" evidence="1">
    <location>
        <begin position="378"/>
        <end position="388"/>
    </location>
</feature>
<keyword evidence="4" id="KW-1185">Reference proteome</keyword>
<dbReference type="EMBL" id="CP058579">
    <property type="protein sequence ID" value="QLG63520.1"/>
    <property type="molecule type" value="Genomic_DNA"/>
</dbReference>
<evidence type="ECO:0000313" key="4">
    <source>
        <dbReference type="Proteomes" id="UP000509626"/>
    </source>
</evidence>
<dbReference type="GeneID" id="56039398"/>
<reference evidence="3 4" key="1">
    <citation type="submission" date="2020-06" db="EMBL/GenBank/DDBJ databases">
        <title>NJ-3-1, isolated from saline soil.</title>
        <authorList>
            <person name="Cui H.L."/>
            <person name="Shi X."/>
        </authorList>
    </citation>
    <scope>NUCLEOTIDE SEQUENCE [LARGE SCALE GENOMIC DNA]</scope>
    <source>
        <strain evidence="3 4">NJ-3-1</strain>
    </source>
</reference>
<dbReference type="Proteomes" id="UP000509626">
    <property type="component" value="Chromosome"/>
</dbReference>
<evidence type="ECO:0000313" key="3">
    <source>
        <dbReference type="EMBL" id="QLG63520.1"/>
    </source>
</evidence>
<dbReference type="KEGG" id="halu:HUG12_18025"/>
<dbReference type="OrthoDB" id="31168at2157"/>
<evidence type="ECO:0000256" key="1">
    <source>
        <dbReference type="SAM" id="MobiDB-lite"/>
    </source>
</evidence>
<name>A0A7D5QDT4_9EURY</name>
<dbReference type="InterPro" id="IPR027417">
    <property type="entry name" value="P-loop_NTPase"/>
</dbReference>
<dbReference type="GO" id="GO:0005524">
    <property type="term" value="F:ATP binding"/>
    <property type="evidence" value="ECO:0007669"/>
    <property type="project" value="TreeGrafter"/>
</dbReference>
<dbReference type="RefSeq" id="WP_179270104.1">
    <property type="nucleotide sequence ID" value="NZ_CP058579.1"/>
</dbReference>
<sequence length="504" mass="50747">MPTTYAVASAKGGVGKTTTAANLAATLAAAGFETVAVDGDIGTANLAPALGFEVPEGGATLHDVLAGEAEPVDATYRGPHGLAVVPGDESLSAFRSADPSRIREVIGSITNADYVVVDTGAGLTHESALPLSLADGVLLVSTPTRDALTDTGKTVELAERLGGTVAGLALTRVGPDDSLESALEAANVDPEAFDVPVTARVPEDPVVAEALAASEPLSEYAPGSDPAAAYRSLASSLTGEPIRPPLSYEVEEGEREPSTPDGERAGAVEDDGTEGGDPATAGDADDADSSGAESVEDGERPGADDEAGIDVAEGEAEADVAEGEAEADVTEGEAEADVAEDDDPSVSDEVPEADEGDVEDVVVEAEPADVESSVTDADGADEVDEADSTSDSRDADGANDADDVDDADDAKDAGDADDAVIIEDEGDDLEDGAAADARRAVLDEDERQAVDGAAGSDDPGEIEDDAIPFADGTERKAESGDGSDEGSEEDDGGKDGGFLSRLFR</sequence>
<dbReference type="GO" id="GO:0009898">
    <property type="term" value="C:cytoplasmic side of plasma membrane"/>
    <property type="evidence" value="ECO:0007669"/>
    <property type="project" value="TreeGrafter"/>
</dbReference>
<dbReference type="Gene3D" id="3.40.50.300">
    <property type="entry name" value="P-loop containing nucleotide triphosphate hydrolases"/>
    <property type="match status" value="1"/>
</dbReference>
<dbReference type="GO" id="GO:0051782">
    <property type="term" value="P:negative regulation of cell division"/>
    <property type="evidence" value="ECO:0007669"/>
    <property type="project" value="TreeGrafter"/>
</dbReference>
<evidence type="ECO:0000259" key="2">
    <source>
        <dbReference type="Pfam" id="PF01656"/>
    </source>
</evidence>
<dbReference type="Pfam" id="PF01656">
    <property type="entry name" value="CbiA"/>
    <property type="match status" value="1"/>
</dbReference>
<dbReference type="PANTHER" id="PTHR43384:SF10">
    <property type="entry name" value="ATPASE INVOLVED IN CHROMOSOME PARTITIONING, PARA_MIND FAMILY"/>
    <property type="match status" value="1"/>
</dbReference>
<accession>A0A7D5QDT4</accession>
<dbReference type="AlphaFoldDB" id="A0A7D5QDT4"/>
<feature type="compositionally biased region" description="Acidic residues" evidence="1">
    <location>
        <begin position="397"/>
        <end position="433"/>
    </location>
</feature>
<feature type="domain" description="CobQ/CobB/MinD/ParA nucleotide binding" evidence="2">
    <location>
        <begin position="6"/>
        <end position="216"/>
    </location>
</feature>
<organism evidence="3 4">
    <name type="scientific">Halorarum salinum</name>
    <dbReference type="NCBI Taxonomy" id="2743089"/>
    <lineage>
        <taxon>Archaea</taxon>
        <taxon>Methanobacteriati</taxon>
        <taxon>Methanobacteriota</taxon>
        <taxon>Stenosarchaea group</taxon>
        <taxon>Halobacteria</taxon>
        <taxon>Halobacteriales</taxon>
        <taxon>Haloferacaceae</taxon>
        <taxon>Halorarum</taxon>
    </lineage>
</organism>
<proteinExistence type="predicted"/>
<dbReference type="GO" id="GO:0016887">
    <property type="term" value="F:ATP hydrolysis activity"/>
    <property type="evidence" value="ECO:0007669"/>
    <property type="project" value="TreeGrafter"/>
</dbReference>
<feature type="region of interest" description="Disordered" evidence="1">
    <location>
        <begin position="235"/>
        <end position="504"/>
    </location>
</feature>
<dbReference type="GO" id="GO:0005829">
    <property type="term" value="C:cytosol"/>
    <property type="evidence" value="ECO:0007669"/>
    <property type="project" value="TreeGrafter"/>
</dbReference>
<protein>
    <submittedName>
        <fullName evidence="3">P-loop NTPase</fullName>
    </submittedName>
</protein>